<feature type="transmembrane region" description="Helical" evidence="7">
    <location>
        <begin position="12"/>
        <end position="33"/>
    </location>
</feature>
<feature type="transmembrane region" description="Helical" evidence="7">
    <location>
        <begin position="335"/>
        <end position="361"/>
    </location>
</feature>
<protein>
    <submittedName>
        <fullName evidence="9">Tetracycline resistance protein, class B</fullName>
    </submittedName>
</protein>
<dbReference type="InterPro" id="IPR036259">
    <property type="entry name" value="MFS_trans_sf"/>
</dbReference>
<evidence type="ECO:0000256" key="6">
    <source>
        <dbReference type="ARBA" id="ARBA00023136"/>
    </source>
</evidence>
<accession>A0A1V6CA89</accession>
<evidence type="ECO:0000256" key="5">
    <source>
        <dbReference type="ARBA" id="ARBA00022989"/>
    </source>
</evidence>
<feature type="transmembrane region" description="Helical" evidence="7">
    <location>
        <begin position="301"/>
        <end position="323"/>
    </location>
</feature>
<reference evidence="9" key="1">
    <citation type="submission" date="2017-02" db="EMBL/GenBank/DDBJ databases">
        <title>Delving into the versatile metabolic prowess of the omnipresent phylum Bacteroidetes.</title>
        <authorList>
            <person name="Nobu M.K."/>
            <person name="Mei R."/>
            <person name="Narihiro T."/>
            <person name="Kuroda K."/>
            <person name="Liu W.-T."/>
        </authorList>
    </citation>
    <scope>NUCLEOTIDE SEQUENCE</scope>
    <source>
        <strain evidence="9">ADurb.Bin131</strain>
    </source>
</reference>
<evidence type="ECO:0000256" key="4">
    <source>
        <dbReference type="ARBA" id="ARBA00022692"/>
    </source>
</evidence>
<keyword evidence="3" id="KW-1003">Cell membrane</keyword>
<keyword evidence="6 7" id="KW-0472">Membrane</keyword>
<dbReference type="InterPro" id="IPR011701">
    <property type="entry name" value="MFS"/>
</dbReference>
<dbReference type="Proteomes" id="UP000485562">
    <property type="component" value="Unassembled WGS sequence"/>
</dbReference>
<dbReference type="Gene3D" id="1.20.1250.20">
    <property type="entry name" value="MFS general substrate transporter like domains"/>
    <property type="match status" value="2"/>
</dbReference>
<dbReference type="InterPro" id="IPR001958">
    <property type="entry name" value="Tet-R_TetA/multi-R_MdtG-like"/>
</dbReference>
<feature type="transmembrane region" description="Helical" evidence="7">
    <location>
        <begin position="245"/>
        <end position="264"/>
    </location>
</feature>
<comment type="subcellular location">
    <subcellularLocation>
        <location evidence="1">Cell membrane</location>
        <topology evidence="1">Multi-pass membrane protein</topology>
    </subcellularLocation>
</comment>
<feature type="transmembrane region" description="Helical" evidence="7">
    <location>
        <begin position="102"/>
        <end position="124"/>
    </location>
</feature>
<proteinExistence type="predicted"/>
<gene>
    <name evidence="9" type="primary">tetA</name>
    <name evidence="9" type="ORF">BWX89_00772</name>
</gene>
<feature type="transmembrane region" description="Helical" evidence="7">
    <location>
        <begin position="276"/>
        <end position="295"/>
    </location>
</feature>
<feature type="transmembrane region" description="Helical" evidence="7">
    <location>
        <begin position="167"/>
        <end position="187"/>
    </location>
</feature>
<comment type="caution">
    <text evidence="9">The sequence shown here is derived from an EMBL/GenBank/DDBJ whole genome shotgun (WGS) entry which is preliminary data.</text>
</comment>
<dbReference type="PANTHER" id="PTHR43414:SF6">
    <property type="entry name" value="MULTIDRUG RESISTANCE PROTEIN MDTG"/>
    <property type="match status" value="1"/>
</dbReference>
<evidence type="ECO:0000259" key="8">
    <source>
        <dbReference type="PROSITE" id="PS50850"/>
    </source>
</evidence>
<dbReference type="GO" id="GO:0005886">
    <property type="term" value="C:plasma membrane"/>
    <property type="evidence" value="ECO:0007669"/>
    <property type="project" value="UniProtKB-SubCell"/>
</dbReference>
<evidence type="ECO:0000313" key="9">
    <source>
        <dbReference type="EMBL" id="OQB73817.1"/>
    </source>
</evidence>
<evidence type="ECO:0000256" key="1">
    <source>
        <dbReference type="ARBA" id="ARBA00004651"/>
    </source>
</evidence>
<feature type="transmembrane region" description="Helical" evidence="7">
    <location>
        <begin position="78"/>
        <end position="96"/>
    </location>
</feature>
<feature type="domain" description="Major facilitator superfamily (MFS) profile" evidence="8">
    <location>
        <begin position="7"/>
        <end position="389"/>
    </location>
</feature>
<feature type="transmembrane region" description="Helical" evidence="7">
    <location>
        <begin position="45"/>
        <end position="66"/>
    </location>
</feature>
<name>A0A1V6CA89_UNCT6</name>
<dbReference type="EMBL" id="MWDQ01000063">
    <property type="protein sequence ID" value="OQB73817.1"/>
    <property type="molecule type" value="Genomic_DNA"/>
</dbReference>
<keyword evidence="5 7" id="KW-1133">Transmembrane helix</keyword>
<evidence type="ECO:0000256" key="3">
    <source>
        <dbReference type="ARBA" id="ARBA00022475"/>
    </source>
</evidence>
<keyword evidence="2" id="KW-0813">Transport</keyword>
<dbReference type="AlphaFoldDB" id="A0A1V6CA89"/>
<dbReference type="PROSITE" id="PS50850">
    <property type="entry name" value="MFS"/>
    <property type="match status" value="1"/>
</dbReference>
<organism evidence="9">
    <name type="scientific">candidate division TA06 bacterium ADurb.Bin131</name>
    <dbReference type="NCBI Taxonomy" id="1852827"/>
    <lineage>
        <taxon>Bacteria</taxon>
        <taxon>Bacteria division TA06</taxon>
    </lineage>
</organism>
<feature type="transmembrane region" description="Helical" evidence="7">
    <location>
        <begin position="367"/>
        <end position="385"/>
    </location>
</feature>
<dbReference type="PANTHER" id="PTHR43414">
    <property type="entry name" value="MULTIDRUG RESISTANCE PROTEIN MDTG"/>
    <property type="match status" value="1"/>
</dbReference>
<dbReference type="SUPFAM" id="SSF103473">
    <property type="entry name" value="MFS general substrate transporter"/>
    <property type="match status" value="2"/>
</dbReference>
<dbReference type="PRINTS" id="PR01035">
    <property type="entry name" value="TCRTETA"/>
</dbReference>
<dbReference type="GO" id="GO:0022857">
    <property type="term" value="F:transmembrane transporter activity"/>
    <property type="evidence" value="ECO:0007669"/>
    <property type="project" value="InterPro"/>
</dbReference>
<feature type="transmembrane region" description="Helical" evidence="7">
    <location>
        <begin position="136"/>
        <end position="161"/>
    </location>
</feature>
<evidence type="ECO:0000256" key="7">
    <source>
        <dbReference type="SAM" id="Phobius"/>
    </source>
</evidence>
<dbReference type="Pfam" id="PF07690">
    <property type="entry name" value="MFS_1"/>
    <property type="match status" value="1"/>
</dbReference>
<dbReference type="InterPro" id="IPR020846">
    <property type="entry name" value="MFS_dom"/>
</dbReference>
<feature type="transmembrane region" description="Helical" evidence="7">
    <location>
        <begin position="208"/>
        <end position="233"/>
    </location>
</feature>
<keyword evidence="4 7" id="KW-0812">Transmembrane</keyword>
<sequence>MEHWRKHLYTIWFAETISLIGFSFCLTFMPYYLQELGVKDIKQVALWTGLLQTVGPLMMVISAPFWGILSDRKGRKIMVERAMFSGFVILILMSFARNVQHLLILRILQGFFTGTFTAAIVLAASQMPKEKSGYGLGLMQTSSFIASSAGPFLGGIASDIWGYRNSFFFSGILVGLAGCMVMFGVQEQKQIDRETQQNSDNEKTRNDLFFLFIILFLFQFSITLLSPVIAIFIQKITPEARKIATIAGSIIAISGIASVFSAILAGHMSGKHDNRILLSVMLIISGIFTMLATLSKSPGQLMFLRILSGLSAGGIIPIINTSIHLGTKKTELGKNFGIAGGISSLGSGFGPIVGGALASVFSLEFTFIFSGLMMIITGAICPVLLEKIKVDKEGKGIPEITDL</sequence>
<evidence type="ECO:0000256" key="2">
    <source>
        <dbReference type="ARBA" id="ARBA00022448"/>
    </source>
</evidence>